<protein>
    <submittedName>
        <fullName evidence="2">PD-(D/E)XK nuclease family protein</fullName>
    </submittedName>
</protein>
<organism evidence="2 3">
    <name type="scientific">Halobaculum marinum</name>
    <dbReference type="NCBI Taxonomy" id="3031996"/>
    <lineage>
        <taxon>Archaea</taxon>
        <taxon>Methanobacteriati</taxon>
        <taxon>Methanobacteriota</taxon>
        <taxon>Stenosarchaea group</taxon>
        <taxon>Halobacteria</taxon>
        <taxon>Halobacteriales</taxon>
        <taxon>Haloferacaceae</taxon>
        <taxon>Halobaculum</taxon>
    </lineage>
</organism>
<keyword evidence="3" id="KW-1185">Reference proteome</keyword>
<comment type="caution">
    <text evidence="2">The sequence shown here is derived from an EMBL/GenBank/DDBJ whole genome shotgun (WGS) entry which is preliminary data.</text>
</comment>
<sequence>MIHDIADVLDRPEAELGEELTVRCRIQSNRIPGTEGNGMKSLYMIDDPRQSTDESVALSFWSSPPTVKPLKSLIDKTDDPVLDSLGLPMELEDGTGKPLQRGEEVLVRAVPNRSAASEADLYLNVTSVAIRDPAQLVSKSRLRTQENCQRENYLRYVKNVYTGDRYSNPPHHQQSILRGDAIHRIAERAVENHLDRFESAAWTEDNIEQFCKQVLEEEFGFRQALLVLSGAGLTVREHIVETLTVLFTDTEFQSLVTDADELATEEFLNEAYGYAGRVDLLVDGTPYDIKSTRDPDEQTVWKHSHQVRLYTFALLLESLEEGESLTDAIDDAPPGVLIYPNTSDGTVRFESVDLEPKDVGEFLKLRNEAVSGSALSAPSSPYNRDCEGCQFAVDEWISGPDDALAPACTFHCQNERRWPCYELDGGEVTTECSRFDDCEQRLQYRDSEQTAYYNRHRNAFRTERRARRTATQVLEQFDRELLHNSGFLIPSLNCVGAAAAGTVLRFESDVVVVPAFKPGDSVTLQSDDGSLSARATYYGESDGAFLFKPESSALALADVLGSNASFEALYRFAPESVDRKLLPYLDFAERRGIAPGFDDGQFGGDSEMDGVDVTDVVDYLDRESVFVDLPIHRNRAEKLAELVGSLVTASYPFPDSTDVDIPEPASRALVLGSTPELVETAVAAQPTGPHYRLDGTGGGDSVIDSDDTYHEIQTKIGEARSLVSSTHVAMSDTGPDGISEFFHRLAEGDYKDADDPTRRDHSEQYFDVVVILGGEQITEPEFHFLSDLADRVVIVGDTRRGGPTMVSSEATDAGLDRSYFVQAFNQYRSFPSEEAVSLQLSGEAPPAIQSLYPDGPWEAIDGDVTFLSIDGDEETALDSVELTTTVKAEHAARRLVFDVTDTPVSPIEAQELFQQRLSLDATKLSEQSVVLIDDMSLYLIESGDIEGERTNDHEIIVRADAAELPQFNRALLTNSIAERIVSQVVESDDVDVVVTPFEAHATAIKQKLAEADIDVPVRRPEALSGRCNGTALVSFAVSNAANIVRSPLDSPAILYELLSAGQDLVLVGNESTLSTKDYFANLLDTATPYEG</sequence>
<feature type="domain" description="PD-(D/E)XK endonuclease-like" evidence="1">
    <location>
        <begin position="137"/>
        <end position="392"/>
    </location>
</feature>
<evidence type="ECO:0000259" key="1">
    <source>
        <dbReference type="Pfam" id="PF12705"/>
    </source>
</evidence>
<dbReference type="AlphaFoldDB" id="A0ABD5WRK5"/>
<dbReference type="InterPro" id="IPR011604">
    <property type="entry name" value="PDDEXK-like_dom_sf"/>
</dbReference>
<dbReference type="Gene3D" id="3.90.320.10">
    <property type="match status" value="1"/>
</dbReference>
<gene>
    <name evidence="2" type="ORF">ACFQKD_01130</name>
</gene>
<evidence type="ECO:0000313" key="2">
    <source>
        <dbReference type="EMBL" id="MFC7095896.1"/>
    </source>
</evidence>
<evidence type="ECO:0000313" key="3">
    <source>
        <dbReference type="Proteomes" id="UP001596388"/>
    </source>
</evidence>
<proteinExistence type="predicted"/>
<dbReference type="Proteomes" id="UP001596388">
    <property type="component" value="Unassembled WGS sequence"/>
</dbReference>
<dbReference type="InterPro" id="IPR027417">
    <property type="entry name" value="P-loop_NTPase"/>
</dbReference>
<dbReference type="Gene3D" id="3.40.50.300">
    <property type="entry name" value="P-loop containing nucleotide triphosphate hydrolases"/>
    <property type="match status" value="2"/>
</dbReference>
<dbReference type="GeneID" id="79271874"/>
<dbReference type="EMBL" id="JBHTAG010000001">
    <property type="protein sequence ID" value="MFC7095896.1"/>
    <property type="molecule type" value="Genomic_DNA"/>
</dbReference>
<name>A0ABD5WRK5_9EURY</name>
<dbReference type="InterPro" id="IPR038726">
    <property type="entry name" value="PDDEXK_AddAB-type"/>
</dbReference>
<dbReference type="RefSeq" id="WP_276239879.1">
    <property type="nucleotide sequence ID" value="NZ_CP119991.1"/>
</dbReference>
<reference evidence="2 3" key="1">
    <citation type="journal article" date="2019" name="Int. J. Syst. Evol. Microbiol.">
        <title>The Global Catalogue of Microorganisms (GCM) 10K type strain sequencing project: providing services to taxonomists for standard genome sequencing and annotation.</title>
        <authorList>
            <consortium name="The Broad Institute Genomics Platform"/>
            <consortium name="The Broad Institute Genome Sequencing Center for Infectious Disease"/>
            <person name="Wu L."/>
            <person name="Ma J."/>
        </authorList>
    </citation>
    <scope>NUCLEOTIDE SEQUENCE [LARGE SCALE GENOMIC DNA]</scope>
    <source>
        <strain evidence="2 3">DT55</strain>
    </source>
</reference>
<accession>A0ABD5WRK5</accession>
<dbReference type="Pfam" id="PF12705">
    <property type="entry name" value="PDDEXK_1"/>
    <property type="match status" value="1"/>
</dbReference>